<dbReference type="Gene3D" id="3.30.710.10">
    <property type="entry name" value="Potassium Channel Kv1.1, Chain A"/>
    <property type="match status" value="1"/>
</dbReference>
<dbReference type="OrthoDB" id="194443at2759"/>
<protein>
    <recommendedName>
        <fullName evidence="2">BTB domain-containing protein</fullName>
    </recommendedName>
</protein>
<dbReference type="InterPro" id="IPR011333">
    <property type="entry name" value="SKP1/BTB/POZ_sf"/>
</dbReference>
<name>A0A8H3YJA1_VENIN</name>
<reference evidence="3 4" key="1">
    <citation type="submission" date="2019-11" db="EMBL/GenBank/DDBJ databases">
        <title>Venturia inaequalis Genome Resource.</title>
        <authorList>
            <person name="Lichtner F.J."/>
        </authorList>
    </citation>
    <scope>NUCLEOTIDE SEQUENCE [LARGE SCALE GENOMIC DNA]</scope>
    <source>
        <strain evidence="3">Bline_iso_100314</strain>
    </source>
</reference>
<comment type="caution">
    <text evidence="3">The sequence shown here is derived from an EMBL/GenBank/DDBJ whole genome shotgun (WGS) entry which is preliminary data.</text>
</comment>
<feature type="region of interest" description="Disordered" evidence="1">
    <location>
        <begin position="1"/>
        <end position="21"/>
    </location>
</feature>
<feature type="compositionally biased region" description="Pro residues" evidence="1">
    <location>
        <begin position="1"/>
        <end position="11"/>
    </location>
</feature>
<dbReference type="Pfam" id="PF00651">
    <property type="entry name" value="BTB"/>
    <property type="match status" value="1"/>
</dbReference>
<dbReference type="AlphaFoldDB" id="A0A8H3YJA1"/>
<organism evidence="3 4">
    <name type="scientific">Venturia inaequalis</name>
    <name type="common">Apple scab fungus</name>
    <dbReference type="NCBI Taxonomy" id="5025"/>
    <lineage>
        <taxon>Eukaryota</taxon>
        <taxon>Fungi</taxon>
        <taxon>Dikarya</taxon>
        <taxon>Ascomycota</taxon>
        <taxon>Pezizomycotina</taxon>
        <taxon>Dothideomycetes</taxon>
        <taxon>Pleosporomycetidae</taxon>
        <taxon>Venturiales</taxon>
        <taxon>Venturiaceae</taxon>
        <taxon>Venturia</taxon>
    </lineage>
</organism>
<evidence type="ECO:0000313" key="3">
    <source>
        <dbReference type="EMBL" id="KAE9962469.1"/>
    </source>
</evidence>
<dbReference type="SMART" id="SM00225">
    <property type="entry name" value="BTB"/>
    <property type="match status" value="1"/>
</dbReference>
<sequence>MATETPHPPCPLAEKLGESPSSEDLYDTMFIVKVGRGPAVKEFHVHKGLLCHYSKYFRGALKGGFQEREGIVALDQGSRGVFQIFVTWIYTKKLLTRGKTFNLRDGGDALLLCKIYVFADSRGVPMLKNAVTDLLITSICEHNVVPQTEVKYVYANTPEKDRFRALFVDIFSRLNSLSSTVFFGDVARDMYPPEFLFDLCKATVGKENAKKPDMSLSDWEKCNKCDYHDHTDINAPREPKDKTEPKKE</sequence>
<dbReference type="SUPFAM" id="SSF54695">
    <property type="entry name" value="POZ domain"/>
    <property type="match status" value="1"/>
</dbReference>
<feature type="domain" description="BTB" evidence="2">
    <location>
        <begin position="26"/>
        <end position="98"/>
    </location>
</feature>
<evidence type="ECO:0000313" key="4">
    <source>
        <dbReference type="Proteomes" id="UP000433883"/>
    </source>
</evidence>
<dbReference type="Proteomes" id="UP000433883">
    <property type="component" value="Unassembled WGS sequence"/>
</dbReference>
<dbReference type="PANTHER" id="PTHR47843">
    <property type="entry name" value="BTB DOMAIN-CONTAINING PROTEIN-RELATED"/>
    <property type="match status" value="1"/>
</dbReference>
<gene>
    <name evidence="3" type="ORF">BLS_000292</name>
</gene>
<feature type="region of interest" description="Disordered" evidence="1">
    <location>
        <begin position="229"/>
        <end position="248"/>
    </location>
</feature>
<dbReference type="InterPro" id="IPR000210">
    <property type="entry name" value="BTB/POZ_dom"/>
</dbReference>
<dbReference type="CDD" id="cd18186">
    <property type="entry name" value="BTB_POZ_ZBTB_KLHL-like"/>
    <property type="match status" value="1"/>
</dbReference>
<accession>A0A8H3YJA1</accession>
<dbReference type="PROSITE" id="PS50097">
    <property type="entry name" value="BTB"/>
    <property type="match status" value="1"/>
</dbReference>
<evidence type="ECO:0000256" key="1">
    <source>
        <dbReference type="SAM" id="MobiDB-lite"/>
    </source>
</evidence>
<evidence type="ECO:0000259" key="2">
    <source>
        <dbReference type="PROSITE" id="PS50097"/>
    </source>
</evidence>
<dbReference type="PANTHER" id="PTHR47843:SF2">
    <property type="entry name" value="BTB DOMAIN-CONTAINING PROTEIN"/>
    <property type="match status" value="1"/>
</dbReference>
<dbReference type="EMBL" id="WNWQ01001041">
    <property type="protein sequence ID" value="KAE9962469.1"/>
    <property type="molecule type" value="Genomic_DNA"/>
</dbReference>
<proteinExistence type="predicted"/>